<dbReference type="PANTHER" id="PTHR10900">
    <property type="entry name" value="PERIOSTIN-RELATED"/>
    <property type="match status" value="1"/>
</dbReference>
<reference evidence="3" key="1">
    <citation type="submission" date="2022-11" db="EMBL/GenBank/DDBJ databases">
        <authorList>
            <person name="Petersen C."/>
        </authorList>
    </citation>
    <scope>NUCLEOTIDE SEQUENCE</scope>
    <source>
        <strain evidence="3">IBT 21917</strain>
    </source>
</reference>
<dbReference type="InterPro" id="IPR050904">
    <property type="entry name" value="Adhesion/Biosynth-related"/>
</dbReference>
<protein>
    <recommendedName>
        <fullName evidence="2">FAS1 domain-containing protein</fullName>
    </recommendedName>
</protein>
<dbReference type="SMART" id="SM00554">
    <property type="entry name" value="FAS1"/>
    <property type="match status" value="2"/>
</dbReference>
<reference evidence="3" key="2">
    <citation type="journal article" date="2023" name="IMA Fungus">
        <title>Comparative genomic study of the Penicillium genus elucidates a diverse pangenome and 15 lateral gene transfer events.</title>
        <authorList>
            <person name="Petersen C."/>
            <person name="Sorensen T."/>
            <person name="Nielsen M.R."/>
            <person name="Sondergaard T.E."/>
            <person name="Sorensen J.L."/>
            <person name="Fitzpatrick D.A."/>
            <person name="Frisvad J.C."/>
            <person name="Nielsen K.L."/>
        </authorList>
    </citation>
    <scope>NUCLEOTIDE SEQUENCE</scope>
    <source>
        <strain evidence="3">IBT 21917</strain>
    </source>
</reference>
<dbReference type="Proteomes" id="UP001146351">
    <property type="component" value="Unassembled WGS sequence"/>
</dbReference>
<evidence type="ECO:0000256" key="1">
    <source>
        <dbReference type="SAM" id="MobiDB-lite"/>
    </source>
</evidence>
<evidence type="ECO:0000313" key="4">
    <source>
        <dbReference type="Proteomes" id="UP001146351"/>
    </source>
</evidence>
<evidence type="ECO:0000259" key="2">
    <source>
        <dbReference type="PROSITE" id="PS50213"/>
    </source>
</evidence>
<keyword evidence="4" id="KW-1185">Reference proteome</keyword>
<dbReference type="AlphaFoldDB" id="A0A9W9LLE4"/>
<feature type="domain" description="FAS1" evidence="2">
    <location>
        <begin position="214"/>
        <end position="372"/>
    </location>
</feature>
<name>A0A9W9LLE4_9EURO</name>
<feature type="domain" description="FAS1" evidence="2">
    <location>
        <begin position="88"/>
        <end position="210"/>
    </location>
</feature>
<dbReference type="SUPFAM" id="SSF82153">
    <property type="entry name" value="FAS1 domain"/>
    <property type="match status" value="2"/>
</dbReference>
<dbReference type="EMBL" id="JAPQKO010000005">
    <property type="protein sequence ID" value="KAJ5161749.1"/>
    <property type="molecule type" value="Genomic_DNA"/>
</dbReference>
<dbReference type="OrthoDB" id="7700931at2759"/>
<proteinExistence type="predicted"/>
<dbReference type="InterPro" id="IPR000782">
    <property type="entry name" value="FAS1_domain"/>
</dbReference>
<organism evidence="3 4">
    <name type="scientific">Penicillium capsulatum</name>
    <dbReference type="NCBI Taxonomy" id="69766"/>
    <lineage>
        <taxon>Eukaryota</taxon>
        <taxon>Fungi</taxon>
        <taxon>Dikarya</taxon>
        <taxon>Ascomycota</taxon>
        <taxon>Pezizomycotina</taxon>
        <taxon>Eurotiomycetes</taxon>
        <taxon>Eurotiomycetidae</taxon>
        <taxon>Eurotiales</taxon>
        <taxon>Aspergillaceae</taxon>
        <taxon>Penicillium</taxon>
    </lineage>
</organism>
<feature type="region of interest" description="Disordered" evidence="1">
    <location>
        <begin position="56"/>
        <end position="80"/>
    </location>
</feature>
<accession>A0A9W9LLE4</accession>
<sequence length="413" mass="45860">MRLLIPVLLAEHVKFQSWWDIVLIRKGHSPISGLASSLLNLLASVDRLAHIQREVKLRHEDEDENPKGKGPAPDFSKPCPPHICPATNNTLWQTISQNTETVRIVELLSHEKRLVDLLNSTGGNYTFFAPTDRALDGFLEDNPVPSSWSDILSYHIVHGAFPNALLKHQETLATELNQTGQGHRAQRLTVTVDEDEIASNGVLQQINHVLVPPPTTSTILNRLPSTFSAFALALSVTALNGSLHAETRLGGTTFALTNAAFDRLGEEANAYLFSPEGEQCLRVLVQYHLVVNMTLFSDTLYDAHGGVQEFAADGEPLSVHVELPTLLRGQKMNVDISRRRADTVLRINGFHRVRELDWLASDGVVHVLDRVLVPPMKLQASSQGHVEYSGGEMTVEELREWLGVCRPKTRMEL</sequence>
<dbReference type="InterPro" id="IPR036378">
    <property type="entry name" value="FAS1_dom_sf"/>
</dbReference>
<dbReference type="PROSITE" id="PS50213">
    <property type="entry name" value="FAS1"/>
    <property type="match status" value="2"/>
</dbReference>
<dbReference type="Pfam" id="PF02469">
    <property type="entry name" value="Fasciclin"/>
    <property type="match status" value="2"/>
</dbReference>
<evidence type="ECO:0000313" key="3">
    <source>
        <dbReference type="EMBL" id="KAJ5161749.1"/>
    </source>
</evidence>
<comment type="caution">
    <text evidence="3">The sequence shown here is derived from an EMBL/GenBank/DDBJ whole genome shotgun (WGS) entry which is preliminary data.</text>
</comment>
<dbReference type="PANTHER" id="PTHR10900:SF125">
    <property type="entry name" value="FAS1 DOMAIN-CONTAINING PROTEIN YLR001C"/>
    <property type="match status" value="1"/>
</dbReference>
<dbReference type="Gene3D" id="2.30.180.10">
    <property type="entry name" value="FAS1 domain"/>
    <property type="match status" value="2"/>
</dbReference>
<gene>
    <name evidence="3" type="ORF">N7492_007141</name>
</gene>